<feature type="domain" description="Ribosomal protein bL31m N-terminal" evidence="2">
    <location>
        <begin position="25"/>
        <end position="84"/>
    </location>
</feature>
<evidence type="ECO:0000256" key="1">
    <source>
        <dbReference type="SAM" id="MobiDB-lite"/>
    </source>
</evidence>
<dbReference type="GO" id="GO:0032543">
    <property type="term" value="P:mitochondrial translation"/>
    <property type="evidence" value="ECO:0007669"/>
    <property type="project" value="InterPro"/>
</dbReference>
<dbReference type="PANTHER" id="PTHR28174:SF1">
    <property type="entry name" value="LARGE RIBOSOMAL SUBUNIT PROTEIN BL31M"/>
    <property type="match status" value="1"/>
</dbReference>
<organism evidence="3 4">
    <name type="scientific">Kluyveromyces dobzhanskii CBS 2104</name>
    <dbReference type="NCBI Taxonomy" id="1427455"/>
    <lineage>
        <taxon>Eukaryota</taxon>
        <taxon>Fungi</taxon>
        <taxon>Dikarya</taxon>
        <taxon>Ascomycota</taxon>
        <taxon>Saccharomycotina</taxon>
        <taxon>Saccharomycetes</taxon>
        <taxon>Saccharomycetales</taxon>
        <taxon>Saccharomycetaceae</taxon>
        <taxon>Kluyveromyces</taxon>
    </lineage>
</organism>
<evidence type="ECO:0000313" key="3">
    <source>
        <dbReference type="EMBL" id="CDO92445.1"/>
    </source>
</evidence>
<dbReference type="GO" id="GO:0005762">
    <property type="term" value="C:mitochondrial large ribosomal subunit"/>
    <property type="evidence" value="ECO:0007669"/>
    <property type="project" value="InterPro"/>
</dbReference>
<proteinExistence type="predicted"/>
<dbReference type="InterPro" id="IPR048874">
    <property type="entry name" value="Ribosomal_bL31m_N"/>
</dbReference>
<dbReference type="PANTHER" id="PTHR28174">
    <property type="entry name" value="54S RIBOSOMAL PROTEIN L36, MITOCHONDRIAL"/>
    <property type="match status" value="1"/>
</dbReference>
<dbReference type="Gene3D" id="6.20.130.10">
    <property type="match status" value="1"/>
</dbReference>
<dbReference type="InterPro" id="IPR034600">
    <property type="entry name" value="Ribosomal_bL31m"/>
</dbReference>
<evidence type="ECO:0000313" key="4">
    <source>
        <dbReference type="Proteomes" id="UP000031516"/>
    </source>
</evidence>
<dbReference type="OrthoDB" id="5587740at2759"/>
<dbReference type="EMBL" id="CCBQ010000013">
    <property type="protein sequence ID" value="CDO92445.1"/>
    <property type="molecule type" value="Genomic_DNA"/>
</dbReference>
<comment type="caution">
    <text evidence="3">The sequence shown here is derived from an EMBL/GenBank/DDBJ whole genome shotgun (WGS) entry which is preliminary data.</text>
</comment>
<protein>
    <submittedName>
        <fullName evidence="3">WGS project CCBQ000000000 data, contig 00041</fullName>
    </submittedName>
</protein>
<feature type="compositionally biased region" description="Acidic residues" evidence="1">
    <location>
        <begin position="129"/>
        <end position="142"/>
    </location>
</feature>
<dbReference type="AlphaFoldDB" id="A0A0A8L083"/>
<feature type="region of interest" description="Disordered" evidence="1">
    <location>
        <begin position="117"/>
        <end position="142"/>
    </location>
</feature>
<accession>A0A0A8L083</accession>
<gene>
    <name evidence="3" type="ORF">KLDO_g765</name>
</gene>
<reference evidence="3 4" key="1">
    <citation type="submission" date="2014-03" db="EMBL/GenBank/DDBJ databases">
        <title>The genome of Kluyveromyces dobzhanskii.</title>
        <authorList>
            <person name="Nystedt B."/>
            <person name="Astrom S."/>
        </authorList>
    </citation>
    <scope>NUCLEOTIDE SEQUENCE [LARGE SCALE GENOMIC DNA]</scope>
    <source>
        <strain evidence="3 4">CBS 2104</strain>
    </source>
</reference>
<sequence>MLRTLIAKRFASGGTAYHGVNQVSLPKRPLRKIRLGKARPAIYHQFEVQVELSDGSVITRRSQFPKNEIRLIQDQRNCPLWNQSRDGMVMTDANSSGRVDKFKQKYGSVYSLQEQAAESTGKKEALSETQEEPEATADDFGMDDYLTLLNTNAQQVQKGGKMATKKKDKK</sequence>
<dbReference type="Proteomes" id="UP000031516">
    <property type="component" value="Unassembled WGS sequence"/>
</dbReference>
<evidence type="ECO:0000259" key="2">
    <source>
        <dbReference type="Pfam" id="PF21492"/>
    </source>
</evidence>
<dbReference type="Pfam" id="PF21492">
    <property type="entry name" value="bL31_N"/>
    <property type="match status" value="1"/>
</dbReference>
<name>A0A0A8L083_9SACH</name>
<keyword evidence="4" id="KW-1185">Reference proteome</keyword>
<dbReference type="GO" id="GO:0003735">
    <property type="term" value="F:structural constituent of ribosome"/>
    <property type="evidence" value="ECO:0007669"/>
    <property type="project" value="InterPro"/>
</dbReference>